<feature type="region of interest" description="Disordered" evidence="1">
    <location>
        <begin position="83"/>
        <end position="103"/>
    </location>
</feature>
<gene>
    <name evidence="3" type="ORF">HMPREF9440_02053</name>
</gene>
<evidence type="ECO:0000313" key="3">
    <source>
        <dbReference type="EMBL" id="EHY30594.1"/>
    </source>
</evidence>
<feature type="signal peptide" evidence="2">
    <location>
        <begin position="1"/>
        <end position="35"/>
    </location>
</feature>
<evidence type="ECO:0000256" key="1">
    <source>
        <dbReference type="SAM" id="MobiDB-lite"/>
    </source>
</evidence>
<organism evidence="3 4">
    <name type="scientific">Sutterella parvirubra YIT 11816</name>
    <dbReference type="NCBI Taxonomy" id="762967"/>
    <lineage>
        <taxon>Bacteria</taxon>
        <taxon>Pseudomonadati</taxon>
        <taxon>Pseudomonadota</taxon>
        <taxon>Betaproteobacteria</taxon>
        <taxon>Burkholderiales</taxon>
        <taxon>Sutterellaceae</taxon>
        <taxon>Sutterella</taxon>
    </lineage>
</organism>
<dbReference type="HOGENOM" id="CLU_2262409_0_0_4"/>
<keyword evidence="2" id="KW-0732">Signal</keyword>
<feature type="chain" id="PRO_5003588968" description="Tat pathway signal sequence domain protein" evidence="2">
    <location>
        <begin position="36"/>
        <end position="103"/>
    </location>
</feature>
<name>H3KH13_9BURK</name>
<dbReference type="EMBL" id="AFBQ01000307">
    <property type="protein sequence ID" value="EHY30594.1"/>
    <property type="molecule type" value="Genomic_DNA"/>
</dbReference>
<feature type="compositionally biased region" description="Low complexity" evidence="1">
    <location>
        <begin position="88"/>
        <end position="103"/>
    </location>
</feature>
<evidence type="ECO:0000313" key="4">
    <source>
        <dbReference type="Proteomes" id="UP000004956"/>
    </source>
</evidence>
<sequence>MASRTSRAPSVRSSGASGRLLPWALLTLVSGAALAAPTVPGLPAQGGDAGRELRQLQNEVERQRAASALVRCRTSTSSARCSKRRCRSLTSRSSRLGTLRTRS</sequence>
<proteinExistence type="predicted"/>
<dbReference type="AlphaFoldDB" id="H3KH13"/>
<keyword evidence="4" id="KW-1185">Reference proteome</keyword>
<comment type="caution">
    <text evidence="3">The sequence shown here is derived from an EMBL/GenBank/DDBJ whole genome shotgun (WGS) entry which is preliminary data.</text>
</comment>
<evidence type="ECO:0008006" key="5">
    <source>
        <dbReference type="Google" id="ProtNLM"/>
    </source>
</evidence>
<reference evidence="3 4" key="1">
    <citation type="submission" date="2011-11" db="EMBL/GenBank/DDBJ databases">
        <authorList>
            <person name="Weinstock G."/>
            <person name="Sodergren E."/>
            <person name="Clifton S."/>
            <person name="Fulton L."/>
            <person name="Fulton B."/>
            <person name="Courtney L."/>
            <person name="Fronick C."/>
            <person name="Harrison M."/>
            <person name="Strong C."/>
            <person name="Farmer C."/>
            <person name="Delahaunty K."/>
            <person name="Markovic C."/>
            <person name="Hall O."/>
            <person name="Minx P."/>
            <person name="Tomlinson C."/>
            <person name="Mitreva M."/>
            <person name="Hou S."/>
            <person name="Chen J."/>
            <person name="Wollam A."/>
            <person name="Pepin K.H."/>
            <person name="Johnson M."/>
            <person name="Bhonagiri V."/>
            <person name="Zhang X."/>
            <person name="Suruliraj S."/>
            <person name="Warren W."/>
            <person name="Chinwalla A."/>
            <person name="Mardis E.R."/>
            <person name="Wilson R.K."/>
        </authorList>
    </citation>
    <scope>NUCLEOTIDE SEQUENCE [LARGE SCALE GENOMIC DNA]</scope>
    <source>
        <strain evidence="3 4">YIT 11816</strain>
    </source>
</reference>
<accession>H3KH13</accession>
<dbReference type="Proteomes" id="UP000004956">
    <property type="component" value="Unassembled WGS sequence"/>
</dbReference>
<protein>
    <recommendedName>
        <fullName evidence="5">Tat pathway signal sequence domain protein</fullName>
    </recommendedName>
</protein>
<evidence type="ECO:0000256" key="2">
    <source>
        <dbReference type="SAM" id="SignalP"/>
    </source>
</evidence>